<name>A0A9D5BMV8_PEA</name>
<accession>A0A9D5BMV8</accession>
<dbReference type="Gramene" id="Psat01G0426100-T1">
    <property type="protein sequence ID" value="KAI5446352.1"/>
    <property type="gene ID" value="KIW84_014261"/>
</dbReference>
<evidence type="ECO:0000256" key="1">
    <source>
        <dbReference type="SAM" id="MobiDB-lite"/>
    </source>
</evidence>
<feature type="compositionally biased region" description="Polar residues" evidence="1">
    <location>
        <begin position="70"/>
        <end position="79"/>
    </location>
</feature>
<organism evidence="2 3">
    <name type="scientific">Pisum sativum</name>
    <name type="common">Garden pea</name>
    <name type="synonym">Lathyrus oleraceus</name>
    <dbReference type="NCBI Taxonomy" id="3888"/>
    <lineage>
        <taxon>Eukaryota</taxon>
        <taxon>Viridiplantae</taxon>
        <taxon>Streptophyta</taxon>
        <taxon>Embryophyta</taxon>
        <taxon>Tracheophyta</taxon>
        <taxon>Spermatophyta</taxon>
        <taxon>Magnoliopsida</taxon>
        <taxon>eudicotyledons</taxon>
        <taxon>Gunneridae</taxon>
        <taxon>Pentapetalae</taxon>
        <taxon>rosids</taxon>
        <taxon>fabids</taxon>
        <taxon>Fabales</taxon>
        <taxon>Fabaceae</taxon>
        <taxon>Papilionoideae</taxon>
        <taxon>50 kb inversion clade</taxon>
        <taxon>NPAAA clade</taxon>
        <taxon>Hologalegina</taxon>
        <taxon>IRL clade</taxon>
        <taxon>Fabeae</taxon>
        <taxon>Lathyrus</taxon>
    </lineage>
</organism>
<dbReference type="PANTHER" id="PTHR36759">
    <property type="entry name" value="DYNEIN BETA CHAIN, CILIARY PROTEIN"/>
    <property type="match status" value="1"/>
</dbReference>
<feature type="region of interest" description="Disordered" evidence="1">
    <location>
        <begin position="140"/>
        <end position="160"/>
    </location>
</feature>
<keyword evidence="3" id="KW-1185">Reference proteome</keyword>
<dbReference type="PANTHER" id="PTHR36759:SF1">
    <property type="entry name" value="DYNEIN BETA CHAIN, CILIARY PROTEIN"/>
    <property type="match status" value="1"/>
</dbReference>
<comment type="caution">
    <text evidence="2">The sequence shown here is derived from an EMBL/GenBank/DDBJ whole genome shotgun (WGS) entry which is preliminary data.</text>
</comment>
<reference evidence="2 3" key="1">
    <citation type="journal article" date="2022" name="Nat. Genet.">
        <title>Improved pea reference genome and pan-genome highlight genomic features and evolutionary characteristics.</title>
        <authorList>
            <person name="Yang T."/>
            <person name="Liu R."/>
            <person name="Luo Y."/>
            <person name="Hu S."/>
            <person name="Wang D."/>
            <person name="Wang C."/>
            <person name="Pandey M.K."/>
            <person name="Ge S."/>
            <person name="Xu Q."/>
            <person name="Li N."/>
            <person name="Li G."/>
            <person name="Huang Y."/>
            <person name="Saxena R.K."/>
            <person name="Ji Y."/>
            <person name="Li M."/>
            <person name="Yan X."/>
            <person name="He Y."/>
            <person name="Liu Y."/>
            <person name="Wang X."/>
            <person name="Xiang C."/>
            <person name="Varshney R.K."/>
            <person name="Ding H."/>
            <person name="Gao S."/>
            <person name="Zong X."/>
        </authorList>
    </citation>
    <scope>NUCLEOTIDE SEQUENCE [LARGE SCALE GENOMIC DNA]</scope>
    <source>
        <strain evidence="2 3">cv. Zhongwan 6</strain>
    </source>
</reference>
<protein>
    <submittedName>
        <fullName evidence="2">Uncharacterized protein</fullName>
    </submittedName>
</protein>
<dbReference type="AlphaFoldDB" id="A0A9D5BMV8"/>
<gene>
    <name evidence="2" type="ORF">KIW84_014261</name>
</gene>
<proteinExistence type="predicted"/>
<feature type="compositionally biased region" description="Basic and acidic residues" evidence="1">
    <location>
        <begin position="83"/>
        <end position="92"/>
    </location>
</feature>
<feature type="region of interest" description="Disordered" evidence="1">
    <location>
        <begin position="63"/>
        <end position="92"/>
    </location>
</feature>
<evidence type="ECO:0000313" key="2">
    <source>
        <dbReference type="EMBL" id="KAI5446352.1"/>
    </source>
</evidence>
<sequence length="250" mass="27578">MTTSLSVANNKKPQSSITTNFPCFQNGVCSNNNNELIYPSSRRRKTTTPTSLSLIMGQAFRRASGRIRSASETDTSSLSKPKITIDHRPPSKVAADKAVESSNAAKLDSLNDDDRPKANLDNVLEERDPKFDAMLGQMLGRITSKPGGKPEMGEASVVEKRNRPMPKLRNTKPNSGQYDERPVPAGTLNVAQLRHIILLQEGKADDHNGPMDVHQIAEKFGVEVVQIQKILQFLSHPPEGRSEDKNKTPR</sequence>
<dbReference type="EMBL" id="JAMSHJ010000001">
    <property type="protein sequence ID" value="KAI5446352.1"/>
    <property type="molecule type" value="Genomic_DNA"/>
</dbReference>
<dbReference type="Proteomes" id="UP001058974">
    <property type="component" value="Chromosome 1"/>
</dbReference>
<evidence type="ECO:0000313" key="3">
    <source>
        <dbReference type="Proteomes" id="UP001058974"/>
    </source>
</evidence>